<dbReference type="Gene3D" id="3.40.5.50">
    <property type="match status" value="1"/>
</dbReference>
<proteinExistence type="inferred from homology"/>
<dbReference type="GO" id="GO:0006260">
    <property type="term" value="P:DNA replication"/>
    <property type="evidence" value="ECO:0007669"/>
    <property type="project" value="UniProtKB-KW"/>
</dbReference>
<evidence type="ECO:0000256" key="3">
    <source>
        <dbReference type="ARBA" id="ARBA00022705"/>
    </source>
</evidence>
<dbReference type="Pfam" id="PF05916">
    <property type="entry name" value="Sld5"/>
    <property type="match status" value="1"/>
</dbReference>
<dbReference type="CDD" id="cd11712">
    <property type="entry name" value="GINS_A_psf2"/>
    <property type="match status" value="1"/>
</dbReference>
<dbReference type="GO" id="GO:0000727">
    <property type="term" value="P:double-strand break repair via break-induced replication"/>
    <property type="evidence" value="ECO:0007669"/>
    <property type="project" value="TreeGrafter"/>
</dbReference>
<dbReference type="PANTHER" id="PTHR12772:SF0">
    <property type="entry name" value="DNA REPLICATION COMPLEX GINS PROTEIN PSF2"/>
    <property type="match status" value="1"/>
</dbReference>
<dbReference type="Pfam" id="PF25005">
    <property type="entry name" value="PSF2_N"/>
    <property type="match status" value="1"/>
</dbReference>
<dbReference type="InterPro" id="IPR021151">
    <property type="entry name" value="GINS_A"/>
</dbReference>
<dbReference type="GO" id="GO:0000811">
    <property type="term" value="C:GINS complex"/>
    <property type="evidence" value="ECO:0007669"/>
    <property type="project" value="TreeGrafter"/>
</dbReference>
<dbReference type="AlphaFoldDB" id="A0A0L8FMC4"/>
<evidence type="ECO:0000256" key="5">
    <source>
        <dbReference type="PIRNR" id="PIRNR028998"/>
    </source>
</evidence>
<evidence type="ECO:0000256" key="4">
    <source>
        <dbReference type="ARBA" id="ARBA00023242"/>
    </source>
</evidence>
<dbReference type="InterPro" id="IPR056784">
    <property type="entry name" value="PSF2_N"/>
</dbReference>
<evidence type="ECO:0000259" key="7">
    <source>
        <dbReference type="Pfam" id="PF25005"/>
    </source>
</evidence>
<dbReference type="CDD" id="cd21694">
    <property type="entry name" value="GINS_B_Psf2"/>
    <property type="match status" value="1"/>
</dbReference>
<evidence type="ECO:0000256" key="2">
    <source>
        <dbReference type="ARBA" id="ARBA00010565"/>
    </source>
</evidence>
<organism evidence="8">
    <name type="scientific">Octopus bimaculoides</name>
    <name type="common">California two-spotted octopus</name>
    <dbReference type="NCBI Taxonomy" id="37653"/>
    <lineage>
        <taxon>Eukaryota</taxon>
        <taxon>Metazoa</taxon>
        <taxon>Spiralia</taxon>
        <taxon>Lophotrochozoa</taxon>
        <taxon>Mollusca</taxon>
        <taxon>Cephalopoda</taxon>
        <taxon>Coleoidea</taxon>
        <taxon>Octopodiformes</taxon>
        <taxon>Octopoda</taxon>
        <taxon>Incirrata</taxon>
        <taxon>Octopodidae</taxon>
        <taxon>Octopus</taxon>
    </lineage>
</organism>
<dbReference type="FunFam" id="3.40.5.50:FF:000001">
    <property type="entry name" value="DNA replication complex GINS protein PSF2"/>
    <property type="match status" value="1"/>
</dbReference>
<comment type="similarity">
    <text evidence="2 5">Belongs to the GINS2/PSF2 family.</text>
</comment>
<evidence type="ECO:0000313" key="8">
    <source>
        <dbReference type="EMBL" id="KOF65812.1"/>
    </source>
</evidence>
<name>A0A0L8FMC4_OCTBM</name>
<reference evidence="8" key="1">
    <citation type="submission" date="2015-07" db="EMBL/GenBank/DDBJ databases">
        <title>MeaNS - Measles Nucleotide Surveillance Program.</title>
        <authorList>
            <person name="Tran T."/>
            <person name="Druce J."/>
        </authorList>
    </citation>
    <scope>NUCLEOTIDE SEQUENCE</scope>
    <source>
        <strain evidence="8">UCB-OBI-ISO-001</strain>
        <tissue evidence="8">Gonad</tissue>
    </source>
</reference>
<comment type="subcellular location">
    <subcellularLocation>
        <location evidence="1 5">Nucleus</location>
    </subcellularLocation>
</comment>
<dbReference type="EMBL" id="KQ428863">
    <property type="protein sequence ID" value="KOF65812.1"/>
    <property type="molecule type" value="Genomic_DNA"/>
</dbReference>
<dbReference type="Gene3D" id="1.20.58.1020">
    <property type="match status" value="1"/>
</dbReference>
<accession>A0A0L8FMC4</accession>
<keyword evidence="4 5" id="KW-0539">Nucleus</keyword>
<dbReference type="GO" id="GO:0071162">
    <property type="term" value="C:CMG complex"/>
    <property type="evidence" value="ECO:0007669"/>
    <property type="project" value="UniProtKB-ARBA"/>
</dbReference>
<comment type="subunit">
    <text evidence="5">Component of the GINS complex.</text>
</comment>
<dbReference type="SUPFAM" id="SSF158573">
    <property type="entry name" value="GINS helical bundle-like"/>
    <property type="match status" value="1"/>
</dbReference>
<sequence length="192" mass="22064">MAGVAVHMSPAEIEFLAEKELISFEPNFTYSNIYLIQGDFGPFEAGIPTSVPLWLAVNLKQRCRGRIIPPAWMNIDDLNLKKQEELESRLFTKMPSRYYIEITQLLLKNAPEDIPKADELRTLIKDIWDLRKAKLRSSIDTFIKSDATHAKLNHLTPMEINTIRAVLTETMNHINVLRNNIHTKYTGNSQDI</sequence>
<dbReference type="OrthoDB" id="1938138at2759"/>
<dbReference type="InterPro" id="IPR007257">
    <property type="entry name" value="GINS_Psf2"/>
</dbReference>
<dbReference type="OMA" id="DSLNCMY"/>
<dbReference type="STRING" id="37653.A0A0L8FMC4"/>
<dbReference type="InterPro" id="IPR036224">
    <property type="entry name" value="GINS_bundle-like_dom_sf"/>
</dbReference>
<dbReference type="FunFam" id="1.20.58.1020:FF:000001">
    <property type="entry name" value="DNA replication complex GINS protein PSF2"/>
    <property type="match status" value="1"/>
</dbReference>
<dbReference type="KEGG" id="obi:106882431"/>
<feature type="domain" description="DNA replication complex GINS protein PSF2 N-terminal" evidence="7">
    <location>
        <begin position="9"/>
        <end position="68"/>
    </location>
</feature>
<dbReference type="PANTHER" id="PTHR12772">
    <property type="entry name" value="DNA REPLICATION COMPLEX GINS PROTEIN PSF2"/>
    <property type="match status" value="1"/>
</dbReference>
<gene>
    <name evidence="8" type="ORF">OCBIM_22014318mg</name>
</gene>
<feature type="domain" description="GINS subunit" evidence="6">
    <location>
        <begin position="72"/>
        <end position="175"/>
    </location>
</feature>
<keyword evidence="3 5" id="KW-0235">DNA replication</keyword>
<evidence type="ECO:0000259" key="6">
    <source>
        <dbReference type="Pfam" id="PF05916"/>
    </source>
</evidence>
<evidence type="ECO:0000256" key="1">
    <source>
        <dbReference type="ARBA" id="ARBA00004123"/>
    </source>
</evidence>
<dbReference type="SUPFAM" id="SSF160059">
    <property type="entry name" value="PriA/YqbF domain"/>
    <property type="match status" value="1"/>
</dbReference>
<dbReference type="PIRSF" id="PIRSF028998">
    <property type="entry name" value="GINS_Psf2_subgr"/>
    <property type="match status" value="1"/>
</dbReference>
<protein>
    <recommendedName>
        <fullName evidence="5">DNA replication complex GINS protein PSF2</fullName>
    </recommendedName>
</protein>